<keyword evidence="2" id="KW-1185">Reference proteome</keyword>
<reference evidence="1 2" key="1">
    <citation type="submission" date="2015-10" db="EMBL/GenBank/DDBJ databases">
        <title>Genome analyses suggest a sexual origin of heterokaryosis in a supposedly ancient asexual fungus.</title>
        <authorList>
            <person name="Ropars J."/>
            <person name="Sedzielewska K."/>
            <person name="Noel J."/>
            <person name="Charron P."/>
            <person name="Farinelli L."/>
            <person name="Marton T."/>
            <person name="Kruger M."/>
            <person name="Pelin A."/>
            <person name="Brachmann A."/>
            <person name="Corradi N."/>
        </authorList>
    </citation>
    <scope>NUCLEOTIDE SEQUENCE [LARGE SCALE GENOMIC DNA]</scope>
    <source>
        <strain evidence="1 2">A4</strain>
    </source>
</reference>
<comment type="caution">
    <text evidence="1">The sequence shown here is derived from an EMBL/GenBank/DDBJ whole genome shotgun (WGS) entry which is preliminary data.</text>
</comment>
<sequence>MSKKKNSGKYKAKSIKQAVNTINHHLVKISPIHRIINLYDKYEFSDLLWTVLNSKMKYLQENRFGKKEGSMALTAQQVQEILADEFFNPNTHEGLFILCIFLNCN</sequence>
<evidence type="ECO:0000313" key="2">
    <source>
        <dbReference type="Proteomes" id="UP000234323"/>
    </source>
</evidence>
<dbReference type="Proteomes" id="UP000234323">
    <property type="component" value="Unassembled WGS sequence"/>
</dbReference>
<proteinExistence type="predicted"/>
<dbReference type="EMBL" id="LLXI01001335">
    <property type="protein sequence ID" value="PKY53140.1"/>
    <property type="molecule type" value="Genomic_DNA"/>
</dbReference>
<protein>
    <submittedName>
        <fullName evidence="1">Uncharacterized protein</fullName>
    </submittedName>
</protein>
<name>A0A2I1H2N9_9GLOM</name>
<organism evidence="1 2">
    <name type="scientific">Rhizophagus irregularis</name>
    <dbReference type="NCBI Taxonomy" id="588596"/>
    <lineage>
        <taxon>Eukaryota</taxon>
        <taxon>Fungi</taxon>
        <taxon>Fungi incertae sedis</taxon>
        <taxon>Mucoromycota</taxon>
        <taxon>Glomeromycotina</taxon>
        <taxon>Glomeromycetes</taxon>
        <taxon>Glomerales</taxon>
        <taxon>Glomeraceae</taxon>
        <taxon>Rhizophagus</taxon>
    </lineage>
</organism>
<accession>A0A2I1H2N9</accession>
<evidence type="ECO:0000313" key="1">
    <source>
        <dbReference type="EMBL" id="PKY53140.1"/>
    </source>
</evidence>
<dbReference type="VEuPathDB" id="FungiDB:RhiirFUN_025701"/>
<dbReference type="VEuPathDB" id="FungiDB:RhiirA1_462799"/>
<gene>
    <name evidence="1" type="ORF">RhiirA4_471189</name>
</gene>
<dbReference type="AlphaFoldDB" id="A0A2I1H2N9"/>